<accession>A0A0F5JSD5</accession>
<dbReference type="AlphaFoldDB" id="A0A0F5JSD5"/>
<keyword evidence="3" id="KW-1185">Reference proteome</keyword>
<feature type="transmembrane region" description="Helical" evidence="1">
    <location>
        <begin position="7"/>
        <end position="23"/>
    </location>
</feature>
<reference evidence="2 3" key="1">
    <citation type="submission" date="2015-03" db="EMBL/GenBank/DDBJ databases">
        <title>Draft Genome Sequence of Burkholderia andropogonis type strain ICMP2807, isolated from Sorghum bicolor.</title>
        <authorList>
            <person name="Lopes-Santos L."/>
            <person name="Castro D.B."/>
            <person name="Ottoboni L.M."/>
            <person name="Park D."/>
            <person name="Weirc B.S."/>
            <person name="Destefano S.A."/>
        </authorList>
    </citation>
    <scope>NUCLEOTIDE SEQUENCE [LARGE SCALE GENOMIC DNA]</scope>
    <source>
        <strain evidence="2 3">ICMP2807</strain>
    </source>
</reference>
<dbReference type="EMBL" id="LAQU01000255">
    <property type="protein sequence ID" value="KKB60746.1"/>
    <property type="molecule type" value="Genomic_DNA"/>
</dbReference>
<feature type="non-terminal residue" evidence="2">
    <location>
        <position position="64"/>
    </location>
</feature>
<name>A0A0F5JSD5_9BURK</name>
<organism evidence="2 3">
    <name type="scientific">Robbsia andropogonis</name>
    <dbReference type="NCBI Taxonomy" id="28092"/>
    <lineage>
        <taxon>Bacteria</taxon>
        <taxon>Pseudomonadati</taxon>
        <taxon>Pseudomonadota</taxon>
        <taxon>Betaproteobacteria</taxon>
        <taxon>Burkholderiales</taxon>
        <taxon>Burkholderiaceae</taxon>
        <taxon>Robbsia</taxon>
    </lineage>
</organism>
<dbReference type="Proteomes" id="UP000033618">
    <property type="component" value="Unassembled WGS sequence"/>
</dbReference>
<proteinExistence type="predicted"/>
<comment type="caution">
    <text evidence="2">The sequence shown here is derived from an EMBL/GenBank/DDBJ whole genome shotgun (WGS) entry which is preliminary data.</text>
</comment>
<evidence type="ECO:0000256" key="1">
    <source>
        <dbReference type="SAM" id="Phobius"/>
    </source>
</evidence>
<keyword evidence="1" id="KW-0472">Membrane</keyword>
<feature type="transmembrane region" description="Helical" evidence="1">
    <location>
        <begin position="43"/>
        <end position="63"/>
    </location>
</feature>
<keyword evidence="1" id="KW-1133">Transmembrane helix</keyword>
<dbReference type="PATRIC" id="fig|28092.6.peg.6508"/>
<evidence type="ECO:0000313" key="3">
    <source>
        <dbReference type="Proteomes" id="UP000033618"/>
    </source>
</evidence>
<gene>
    <name evidence="2" type="ORF">WM40_27415</name>
</gene>
<protein>
    <submittedName>
        <fullName evidence="2">Uncharacterized protein</fullName>
    </submittedName>
</protein>
<sequence length="64" mass="6782">MSELGPIAYFGSVAFGGGLWFSFLPFGGRVDFCVLPVQLRRRIMMYAAGVGAALLAATLATLLI</sequence>
<evidence type="ECO:0000313" key="2">
    <source>
        <dbReference type="EMBL" id="KKB60746.1"/>
    </source>
</evidence>
<keyword evidence="1" id="KW-0812">Transmembrane</keyword>